<evidence type="ECO:0000259" key="6">
    <source>
        <dbReference type="Pfam" id="PF00590"/>
    </source>
</evidence>
<name>A0A0F9Y0Q6_9ZZZZ</name>
<reference evidence="8" key="1">
    <citation type="journal article" date="2015" name="Nature">
        <title>Complex archaea that bridge the gap between prokaryotes and eukaryotes.</title>
        <authorList>
            <person name="Spang A."/>
            <person name="Saw J.H."/>
            <person name="Jorgensen S.L."/>
            <person name="Zaremba-Niedzwiedzka K."/>
            <person name="Martijn J."/>
            <person name="Lind A.E."/>
            <person name="van Eijk R."/>
            <person name="Schleper C."/>
            <person name="Guy L."/>
            <person name="Ettema T.J."/>
        </authorList>
    </citation>
    <scope>NUCLEOTIDE SEQUENCE</scope>
</reference>
<dbReference type="InterPro" id="IPR014777">
    <property type="entry name" value="4pyrrole_Mease_sub1"/>
</dbReference>
<keyword evidence="3" id="KW-0489">Methyltransferase</keyword>
<dbReference type="Gene3D" id="3.40.1010.10">
    <property type="entry name" value="Cobalt-precorrin-4 Transmethylase, Domain 1"/>
    <property type="match status" value="1"/>
</dbReference>
<keyword evidence="5" id="KW-0949">S-adenosyl-L-methionine</keyword>
<evidence type="ECO:0000256" key="3">
    <source>
        <dbReference type="ARBA" id="ARBA00022603"/>
    </source>
</evidence>
<gene>
    <name evidence="8" type="ORF">LCGC14_0076530</name>
</gene>
<feature type="domain" description="RsmI HTH" evidence="7">
    <location>
        <begin position="243"/>
        <end position="286"/>
    </location>
</feature>
<dbReference type="PROSITE" id="PS01296">
    <property type="entry name" value="RSMI"/>
    <property type="match status" value="1"/>
</dbReference>
<dbReference type="InterPro" id="IPR053910">
    <property type="entry name" value="RsmI_HTH"/>
</dbReference>
<dbReference type="FunFam" id="3.30.950.10:FF:000002">
    <property type="entry name" value="Ribosomal RNA small subunit methyltransferase I"/>
    <property type="match status" value="1"/>
</dbReference>
<comment type="caution">
    <text evidence="8">The sequence shown here is derived from an EMBL/GenBank/DDBJ whole genome shotgun (WGS) entry which is preliminary data.</text>
</comment>
<keyword evidence="1" id="KW-0963">Cytoplasm</keyword>
<organism evidence="8">
    <name type="scientific">marine sediment metagenome</name>
    <dbReference type="NCBI Taxonomy" id="412755"/>
    <lineage>
        <taxon>unclassified sequences</taxon>
        <taxon>metagenomes</taxon>
        <taxon>ecological metagenomes</taxon>
    </lineage>
</organism>
<dbReference type="Pfam" id="PF23016">
    <property type="entry name" value="RsmI_C"/>
    <property type="match status" value="1"/>
</dbReference>
<dbReference type="EMBL" id="LAZR01000019">
    <property type="protein sequence ID" value="KKO05382.1"/>
    <property type="molecule type" value="Genomic_DNA"/>
</dbReference>
<sequence>MTQTFTDTTLIRPALYVVATPIGNLGDMSQRAVDTLKSVDLIAAEDTRHSARLMQHYAIPTRLVSYHEHSGSAREDAILRALDEGKAVALISDAGTPLISDPGYGLVVRVRAASYPVLPVPGASAITAAISAAGLPSDRFSFEGFPPHKASGRRQMYEALADEQRTLVFYESPHRISESLADMAQVFGGERQAVICRELTKTWETIHGDSLAGLCDWLQQDDNNRRGEFVVLVHGAAKAAQLALSADAERALKILLRELPLKQAAALAAEITGSKKNALYKRGLELADTAS</sequence>
<proteinExistence type="inferred from homology"/>
<dbReference type="PANTHER" id="PTHR46111">
    <property type="entry name" value="RIBOSOMAL RNA SMALL SUBUNIT METHYLTRANSFERASE I"/>
    <property type="match status" value="1"/>
</dbReference>
<evidence type="ECO:0000256" key="5">
    <source>
        <dbReference type="ARBA" id="ARBA00022691"/>
    </source>
</evidence>
<evidence type="ECO:0000256" key="4">
    <source>
        <dbReference type="ARBA" id="ARBA00022679"/>
    </source>
</evidence>
<accession>A0A0F9Y0Q6</accession>
<evidence type="ECO:0000313" key="8">
    <source>
        <dbReference type="EMBL" id="KKO05382.1"/>
    </source>
</evidence>
<dbReference type="InterPro" id="IPR008189">
    <property type="entry name" value="rRNA_ssu_MeTfrase_I"/>
</dbReference>
<dbReference type="InterPro" id="IPR014776">
    <property type="entry name" value="4pyrrole_Mease_sub2"/>
</dbReference>
<dbReference type="HAMAP" id="MF_01877">
    <property type="entry name" value="16SrRNA_methyltr_I"/>
    <property type="match status" value="1"/>
</dbReference>
<dbReference type="CDD" id="cd11648">
    <property type="entry name" value="RsmI"/>
    <property type="match status" value="1"/>
</dbReference>
<evidence type="ECO:0000256" key="1">
    <source>
        <dbReference type="ARBA" id="ARBA00022490"/>
    </source>
</evidence>
<dbReference type="InterPro" id="IPR018063">
    <property type="entry name" value="SAM_MeTrfase_RsmI_CS"/>
</dbReference>
<dbReference type="Pfam" id="PF00590">
    <property type="entry name" value="TP_methylase"/>
    <property type="match status" value="1"/>
</dbReference>
<feature type="domain" description="Tetrapyrrole methylase" evidence="6">
    <location>
        <begin position="15"/>
        <end position="208"/>
    </location>
</feature>
<keyword evidence="4" id="KW-0808">Transferase</keyword>
<dbReference type="AlphaFoldDB" id="A0A0F9Y0Q6"/>
<evidence type="ECO:0000259" key="7">
    <source>
        <dbReference type="Pfam" id="PF23016"/>
    </source>
</evidence>
<dbReference type="PANTHER" id="PTHR46111:SF1">
    <property type="entry name" value="RIBOSOMAL RNA SMALL SUBUNIT METHYLTRANSFERASE I"/>
    <property type="match status" value="1"/>
</dbReference>
<dbReference type="InterPro" id="IPR000878">
    <property type="entry name" value="4pyrrol_Mease"/>
</dbReference>
<keyword evidence="2" id="KW-0698">rRNA processing</keyword>
<dbReference type="PIRSF" id="PIRSF005917">
    <property type="entry name" value="MTase_YraL"/>
    <property type="match status" value="1"/>
</dbReference>
<dbReference type="NCBIfam" id="TIGR00096">
    <property type="entry name" value="16S rRNA (cytidine(1402)-2'-O)-methyltransferase"/>
    <property type="match status" value="1"/>
</dbReference>
<dbReference type="Gene3D" id="3.30.950.10">
    <property type="entry name" value="Methyltransferase, Cobalt-precorrin-4 Transmethylase, Domain 2"/>
    <property type="match status" value="1"/>
</dbReference>
<evidence type="ECO:0000256" key="2">
    <source>
        <dbReference type="ARBA" id="ARBA00022552"/>
    </source>
</evidence>
<dbReference type="FunFam" id="3.40.1010.10:FF:000007">
    <property type="entry name" value="Ribosomal RNA small subunit methyltransferase I"/>
    <property type="match status" value="1"/>
</dbReference>
<dbReference type="GO" id="GO:0006364">
    <property type="term" value="P:rRNA processing"/>
    <property type="evidence" value="ECO:0007669"/>
    <property type="project" value="UniProtKB-KW"/>
</dbReference>
<dbReference type="InterPro" id="IPR035996">
    <property type="entry name" value="4pyrrol_Methylase_sf"/>
</dbReference>
<dbReference type="SUPFAM" id="SSF53790">
    <property type="entry name" value="Tetrapyrrole methylase"/>
    <property type="match status" value="1"/>
</dbReference>
<dbReference type="GO" id="GO:0032259">
    <property type="term" value="P:methylation"/>
    <property type="evidence" value="ECO:0007669"/>
    <property type="project" value="UniProtKB-KW"/>
</dbReference>
<protein>
    <submittedName>
        <fullName evidence="8">Uncharacterized protein</fullName>
    </submittedName>
</protein>
<dbReference type="GO" id="GO:0008168">
    <property type="term" value="F:methyltransferase activity"/>
    <property type="evidence" value="ECO:0007669"/>
    <property type="project" value="UniProtKB-KW"/>
</dbReference>